<protein>
    <recommendedName>
        <fullName evidence="5">Dolichyl-diphosphooligosaccharide--protein glycosyltransferase subunit MAGT1</fullName>
    </recommendedName>
    <alternativeName>
        <fullName evidence="16">Magnesium transporter protein 1</fullName>
    </alternativeName>
</protein>
<comment type="similarity">
    <text evidence="4">Belongs to the OST3/OST6 family.</text>
</comment>
<dbReference type="Gene3D" id="3.40.30.10">
    <property type="entry name" value="Glutaredoxin"/>
    <property type="match status" value="1"/>
</dbReference>
<dbReference type="SUPFAM" id="SSF52833">
    <property type="entry name" value="Thioredoxin-like"/>
    <property type="match status" value="1"/>
</dbReference>
<dbReference type="GO" id="GO:0008250">
    <property type="term" value="C:oligosaccharyltransferase complex"/>
    <property type="evidence" value="ECO:0007669"/>
    <property type="project" value="TreeGrafter"/>
</dbReference>
<evidence type="ECO:0000256" key="18">
    <source>
        <dbReference type="SAM" id="SignalP"/>
    </source>
</evidence>
<evidence type="ECO:0000256" key="8">
    <source>
        <dbReference type="ARBA" id="ARBA00022692"/>
    </source>
</evidence>
<keyword evidence="7" id="KW-1003">Cell membrane</keyword>
<feature type="chain" id="PRO_5017439287" description="Dolichyl-diphosphooligosaccharide--protein glycosyltransferase subunit MAGT1" evidence="18">
    <location>
        <begin position="23"/>
        <end position="298"/>
    </location>
</feature>
<keyword evidence="10" id="KW-0256">Endoplasmic reticulum</keyword>
<evidence type="ECO:0000256" key="17">
    <source>
        <dbReference type="SAM" id="Phobius"/>
    </source>
</evidence>
<keyword evidence="13 17" id="KW-0472">Membrane</keyword>
<evidence type="ECO:0000256" key="14">
    <source>
        <dbReference type="ARBA" id="ARBA00023157"/>
    </source>
</evidence>
<evidence type="ECO:0000256" key="1">
    <source>
        <dbReference type="ARBA" id="ARBA00004477"/>
    </source>
</evidence>
<comment type="subcellular location">
    <subcellularLocation>
        <location evidence="2">Cell membrane</location>
        <topology evidence="2">Multi-pass membrane protein</topology>
    </subcellularLocation>
    <subcellularLocation>
        <location evidence="1">Endoplasmic reticulum membrane</location>
        <topology evidence="1">Multi-pass membrane protein</topology>
    </subcellularLocation>
</comment>
<keyword evidence="9 18" id="KW-0732">Signal</keyword>
<dbReference type="AlphaFoldDB" id="A0A3B5PTD0"/>
<evidence type="ECO:0000256" key="3">
    <source>
        <dbReference type="ARBA" id="ARBA00004922"/>
    </source>
</evidence>
<keyword evidence="6" id="KW-0813">Transport</keyword>
<dbReference type="UniPathway" id="UPA00378"/>
<feature type="transmembrane region" description="Helical" evidence="17">
    <location>
        <begin position="210"/>
        <end position="228"/>
    </location>
</feature>
<reference evidence="19" key="4">
    <citation type="submission" date="2025-09" db="UniProtKB">
        <authorList>
            <consortium name="Ensembl"/>
        </authorList>
    </citation>
    <scope>IDENTIFICATION</scope>
    <source>
        <strain evidence="19">JP 163 A</strain>
    </source>
</reference>
<evidence type="ECO:0000256" key="10">
    <source>
        <dbReference type="ARBA" id="ARBA00022824"/>
    </source>
</evidence>
<feature type="signal peptide" evidence="18">
    <location>
        <begin position="1"/>
        <end position="22"/>
    </location>
</feature>
<evidence type="ECO:0000256" key="12">
    <source>
        <dbReference type="ARBA" id="ARBA00022989"/>
    </source>
</evidence>
<evidence type="ECO:0000313" key="20">
    <source>
        <dbReference type="Proteomes" id="UP000002852"/>
    </source>
</evidence>
<dbReference type="GO" id="GO:0018279">
    <property type="term" value="P:protein N-linked glycosylation via asparagine"/>
    <property type="evidence" value="ECO:0007669"/>
    <property type="project" value="TreeGrafter"/>
</dbReference>
<keyword evidence="20" id="KW-1185">Reference proteome</keyword>
<comment type="pathway">
    <text evidence="3">Protein modification; protein glycosylation.</text>
</comment>
<feature type="transmembrane region" description="Helical" evidence="17">
    <location>
        <begin position="234"/>
        <end position="252"/>
    </location>
</feature>
<keyword evidence="14" id="KW-1015">Disulfide bond</keyword>
<dbReference type="InterPro" id="IPR021149">
    <property type="entry name" value="OligosaccharylTrfase_OST3/OST6"/>
</dbReference>
<dbReference type="FunFam" id="3.40.30.10:FF:000009">
    <property type="entry name" value="Tumor suppressor candidate 3"/>
    <property type="match status" value="1"/>
</dbReference>
<organism evidence="19 20">
    <name type="scientific">Xiphophorus maculatus</name>
    <name type="common">Southern platyfish</name>
    <name type="synonym">Platypoecilus maculatus</name>
    <dbReference type="NCBI Taxonomy" id="8083"/>
    <lineage>
        <taxon>Eukaryota</taxon>
        <taxon>Metazoa</taxon>
        <taxon>Chordata</taxon>
        <taxon>Craniata</taxon>
        <taxon>Vertebrata</taxon>
        <taxon>Euteleostomi</taxon>
        <taxon>Actinopterygii</taxon>
        <taxon>Neopterygii</taxon>
        <taxon>Teleostei</taxon>
        <taxon>Neoteleostei</taxon>
        <taxon>Acanthomorphata</taxon>
        <taxon>Ovalentaria</taxon>
        <taxon>Atherinomorphae</taxon>
        <taxon>Cyprinodontiformes</taxon>
        <taxon>Poeciliidae</taxon>
        <taxon>Poeciliinae</taxon>
        <taxon>Xiphophorus</taxon>
    </lineage>
</organism>
<name>A0A3B5PTD0_XIPMA</name>
<dbReference type="GO" id="GO:0005886">
    <property type="term" value="C:plasma membrane"/>
    <property type="evidence" value="ECO:0007669"/>
    <property type="project" value="UniProtKB-SubCell"/>
</dbReference>
<evidence type="ECO:0000256" key="5">
    <source>
        <dbReference type="ARBA" id="ARBA00014247"/>
    </source>
</evidence>
<accession>A0A3B5PTD0</accession>
<sequence length="298" mass="34084">MFGKLYSTLFFILFFCHEPSDAQRKKETLLSEKVTQMMDWTSKRSVIRMNGEKFRRFVKAPPRNYSVFIMFTALQPQRQCGVCKQADEEFHVLANSWHYSSAFTNRIFFASVDFDEGSDVFQMLNMNSAPTFLHFPPKGKPRRSDTYELQVRGFSADQLARWVADRTDVQIRVIRPPNYAGPLLLGFLLAVIGGLAYLRRNNLEFLFNKNVWAFSALSYIHGSSQAQFVAETHIVLLFNGAVTAGIILLCEAATSDIDTGKRKIMCVAGMCLVMLCFSWLLSIFRAKYHGYPYSFLMG</sequence>
<dbReference type="PANTHER" id="PTHR12692">
    <property type="entry name" value="DOLICHYL-DIPHOSPHOOLIGOSACCHARIDE--PROTEIN GLYCOSYLTRANSFERASE-RELATED"/>
    <property type="match status" value="1"/>
</dbReference>
<evidence type="ECO:0000256" key="7">
    <source>
        <dbReference type="ARBA" id="ARBA00022475"/>
    </source>
</evidence>
<reference evidence="20" key="1">
    <citation type="submission" date="2012-01" db="EMBL/GenBank/DDBJ databases">
        <authorList>
            <person name="Walter R."/>
            <person name="Schartl M."/>
            <person name="Warren W."/>
        </authorList>
    </citation>
    <scope>NUCLEOTIDE SEQUENCE [LARGE SCALE GENOMIC DNA]</scope>
    <source>
        <strain evidence="20">JP 163 A</strain>
    </source>
</reference>
<evidence type="ECO:0000256" key="15">
    <source>
        <dbReference type="ARBA" id="ARBA00023180"/>
    </source>
</evidence>
<dbReference type="Pfam" id="PF04756">
    <property type="entry name" value="OST3_OST6"/>
    <property type="match status" value="1"/>
</dbReference>
<dbReference type="GeneTree" id="ENSGT00390000012030"/>
<keyword evidence="8 17" id="KW-0812">Transmembrane</keyword>
<proteinExistence type="inferred from homology"/>
<dbReference type="GO" id="GO:0015693">
    <property type="term" value="P:magnesium ion transport"/>
    <property type="evidence" value="ECO:0007669"/>
    <property type="project" value="UniProtKB-ARBA"/>
</dbReference>
<evidence type="ECO:0000256" key="13">
    <source>
        <dbReference type="ARBA" id="ARBA00023136"/>
    </source>
</evidence>
<keyword evidence="11" id="KW-0460">Magnesium</keyword>
<keyword evidence="12 17" id="KW-1133">Transmembrane helix</keyword>
<reference evidence="20" key="2">
    <citation type="journal article" date="2013" name="Nat. Genet.">
        <title>The genome of the platyfish, Xiphophorus maculatus, provides insights into evolutionary adaptation and several complex traits.</title>
        <authorList>
            <person name="Schartl M."/>
            <person name="Walter R.B."/>
            <person name="Shen Y."/>
            <person name="Garcia T."/>
            <person name="Catchen J."/>
            <person name="Amores A."/>
            <person name="Braasch I."/>
            <person name="Chalopin D."/>
            <person name="Volff J.N."/>
            <person name="Lesch K.P."/>
            <person name="Bisazza A."/>
            <person name="Minx P."/>
            <person name="Hillier L."/>
            <person name="Wilson R.K."/>
            <person name="Fuerstenberg S."/>
            <person name="Boore J."/>
            <person name="Searle S."/>
            <person name="Postlethwait J.H."/>
            <person name="Warren W.C."/>
        </authorList>
    </citation>
    <scope>NUCLEOTIDE SEQUENCE [LARGE SCALE GENOMIC DNA]</scope>
    <source>
        <strain evidence="20">JP 163 A</strain>
    </source>
</reference>
<feature type="transmembrane region" description="Helical" evidence="17">
    <location>
        <begin position="264"/>
        <end position="284"/>
    </location>
</feature>
<reference evidence="19" key="3">
    <citation type="submission" date="2025-08" db="UniProtKB">
        <authorList>
            <consortium name="Ensembl"/>
        </authorList>
    </citation>
    <scope>IDENTIFICATION</scope>
    <source>
        <strain evidence="19">JP 163 A</strain>
    </source>
</reference>
<dbReference type="PANTHER" id="PTHR12692:SF2">
    <property type="entry name" value="MAGNESIUM TRANSPORTER PROTEIN 1"/>
    <property type="match status" value="1"/>
</dbReference>
<evidence type="ECO:0000256" key="11">
    <source>
        <dbReference type="ARBA" id="ARBA00022842"/>
    </source>
</evidence>
<evidence type="ECO:0000256" key="4">
    <source>
        <dbReference type="ARBA" id="ARBA00009561"/>
    </source>
</evidence>
<dbReference type="InterPro" id="IPR036249">
    <property type="entry name" value="Thioredoxin-like_sf"/>
</dbReference>
<keyword evidence="15" id="KW-0325">Glycoprotein</keyword>
<dbReference type="Ensembl" id="ENSXMAT00000023257.1">
    <property type="protein sequence ID" value="ENSXMAP00000020871.1"/>
    <property type="gene ID" value="ENSXMAG00000022759.1"/>
</dbReference>
<dbReference type="CDD" id="cd02961">
    <property type="entry name" value="PDI_a_family"/>
    <property type="match status" value="1"/>
</dbReference>
<evidence type="ECO:0000256" key="2">
    <source>
        <dbReference type="ARBA" id="ARBA00004651"/>
    </source>
</evidence>
<dbReference type="Proteomes" id="UP000002852">
    <property type="component" value="Unassembled WGS sequence"/>
</dbReference>
<evidence type="ECO:0000256" key="9">
    <source>
        <dbReference type="ARBA" id="ARBA00022729"/>
    </source>
</evidence>
<evidence type="ECO:0000256" key="16">
    <source>
        <dbReference type="ARBA" id="ARBA00049793"/>
    </source>
</evidence>
<evidence type="ECO:0000313" key="19">
    <source>
        <dbReference type="Ensembl" id="ENSXMAP00000020871.1"/>
    </source>
</evidence>
<feature type="transmembrane region" description="Helical" evidence="17">
    <location>
        <begin position="179"/>
        <end position="198"/>
    </location>
</feature>
<evidence type="ECO:0000256" key="6">
    <source>
        <dbReference type="ARBA" id="ARBA00022448"/>
    </source>
</evidence>